<dbReference type="Proteomes" id="UP000008634">
    <property type="component" value="Chromosome"/>
</dbReference>
<feature type="transmembrane region" description="Helical" evidence="1">
    <location>
        <begin position="110"/>
        <end position="130"/>
    </location>
</feature>
<accession>E6X9K1</accession>
<gene>
    <name evidence="2" type="ordered locus">Celal_1438</name>
</gene>
<dbReference type="EMBL" id="CP002453">
    <property type="protein sequence ID" value="ADV48751.1"/>
    <property type="molecule type" value="Genomic_DNA"/>
</dbReference>
<keyword evidence="3" id="KW-1185">Reference proteome</keyword>
<sequence length="159" mass="18372">MNEYISSLAPEKLFIVLTSERYKYEEEAIKQAEIKFEKFGNDYMGLQKSSNQTEVEFKKEIKNRLQANENIEAIKNQLKLRGIDEKTKIVDKVFNEIYALEKIDLAKKKVVSIIIIIVLLVLGILNLIPFSGLRSIIGLIFLGLAMYRLNLLFKKVTNE</sequence>
<dbReference type="HOGENOM" id="CLU_1657679_0_0_10"/>
<dbReference type="RefSeq" id="WP_013550233.1">
    <property type="nucleotide sequence ID" value="NC_014934.1"/>
</dbReference>
<keyword evidence="1" id="KW-0472">Membrane</keyword>
<dbReference type="KEGG" id="cao:Celal_1438"/>
<feature type="transmembrane region" description="Helical" evidence="1">
    <location>
        <begin position="136"/>
        <end position="153"/>
    </location>
</feature>
<protein>
    <submittedName>
        <fullName evidence="2">Uncharacterized protein</fullName>
    </submittedName>
</protein>
<proteinExistence type="predicted"/>
<evidence type="ECO:0000313" key="3">
    <source>
        <dbReference type="Proteomes" id="UP000008634"/>
    </source>
</evidence>
<keyword evidence="1" id="KW-1133">Transmembrane helix</keyword>
<organism evidence="2 3">
    <name type="scientific">Cellulophaga algicola (strain DSM 14237 / IC166 / ACAM 630)</name>
    <dbReference type="NCBI Taxonomy" id="688270"/>
    <lineage>
        <taxon>Bacteria</taxon>
        <taxon>Pseudomonadati</taxon>
        <taxon>Bacteroidota</taxon>
        <taxon>Flavobacteriia</taxon>
        <taxon>Flavobacteriales</taxon>
        <taxon>Flavobacteriaceae</taxon>
        <taxon>Cellulophaga</taxon>
    </lineage>
</organism>
<evidence type="ECO:0000313" key="2">
    <source>
        <dbReference type="EMBL" id="ADV48751.1"/>
    </source>
</evidence>
<keyword evidence="1" id="KW-0812">Transmembrane</keyword>
<evidence type="ECO:0000256" key="1">
    <source>
        <dbReference type="SAM" id="Phobius"/>
    </source>
</evidence>
<reference evidence="2 3" key="1">
    <citation type="journal article" date="2010" name="Stand. Genomic Sci.">
        <title>Complete genome sequence of Cellulophaga algicola type strain (IC166).</title>
        <authorList>
            <person name="Abt B."/>
            <person name="Lu M."/>
            <person name="Misra M."/>
            <person name="Han C."/>
            <person name="Nolan M."/>
            <person name="Lucas S."/>
            <person name="Hammon N."/>
            <person name="Deshpande S."/>
            <person name="Cheng J.F."/>
            <person name="Tapia R."/>
            <person name="Goodwin L."/>
            <person name="Pitluck S."/>
            <person name="Liolios K."/>
            <person name="Pagani I."/>
            <person name="Ivanova N."/>
            <person name="Mavromatis K."/>
            <person name="Ovchinikova G."/>
            <person name="Pati A."/>
            <person name="Chen A."/>
            <person name="Palaniappan K."/>
            <person name="Land M."/>
            <person name="Hauser L."/>
            <person name="Chang Y.J."/>
            <person name="Jeffries C.D."/>
            <person name="Detter J.C."/>
            <person name="Brambilla E."/>
            <person name="Rohde M."/>
            <person name="Tindall B.J."/>
            <person name="Goker M."/>
            <person name="Woyke T."/>
            <person name="Bristow J."/>
            <person name="Eisen J.A."/>
            <person name="Markowitz V."/>
            <person name="Hugenholtz P."/>
            <person name="Kyrpides N.C."/>
            <person name="Klenk H.P."/>
            <person name="Lapidus A."/>
        </authorList>
    </citation>
    <scope>NUCLEOTIDE SEQUENCE [LARGE SCALE GENOMIC DNA]</scope>
    <source>
        <strain evidence="3">DSM 14237 / IC166 / ACAM 630</strain>
    </source>
</reference>
<dbReference type="AlphaFoldDB" id="E6X9K1"/>
<name>E6X9K1_CELAD</name>